<comment type="caution">
    <text evidence="2">The sequence shown here is derived from an EMBL/GenBank/DDBJ whole genome shotgun (WGS) entry which is preliminary data.</text>
</comment>
<dbReference type="InterPro" id="IPR045741">
    <property type="entry name" value="PorV"/>
</dbReference>
<dbReference type="AlphaFoldDB" id="A0A7V3RHX5"/>
<protein>
    <submittedName>
        <fullName evidence="2">PorV/PorQ family protein</fullName>
    </submittedName>
</protein>
<evidence type="ECO:0000259" key="1">
    <source>
        <dbReference type="Pfam" id="PF19572"/>
    </source>
</evidence>
<sequence length="335" mass="36426">MLRALKTLLICASIALGAQRPGCVFLLIWPGARATAMAGAFSAIADDATACYYNQAGLAFIDHQNITLQHAPWLSGLQQGMYYEYAGFIKPVKTGTAGLNIIYLTTGPTDVVDKDGNYLGTYTTFDIAGALNYGIKLSPKLGVGAGWKFIYSYLVAPWVFGRMPELGIKSGGIGLTYAFDTGILYKPFEYVSIAATLQNIGPGISYTAGGESDPLPLTLKLGLKVQPISSKIIKIASSVDVTKVLIGMFAKSDNTFFENLKYEMEEAWKGAGLEINYYDFIQLRGGYFYDFEGRRIGFTFGGGIKAGGFSLDVGVDEAIYDFKTTNRKFSLSYQF</sequence>
<evidence type="ECO:0000313" key="2">
    <source>
        <dbReference type="EMBL" id="HGE78558.1"/>
    </source>
</evidence>
<dbReference type="Pfam" id="PF19572">
    <property type="entry name" value="PorV"/>
    <property type="match status" value="1"/>
</dbReference>
<name>A0A7V3RHX5_UNCW3</name>
<reference evidence="2" key="1">
    <citation type="journal article" date="2020" name="mSystems">
        <title>Genome- and Community-Level Interaction Insights into Carbon Utilization and Element Cycling Functions of Hydrothermarchaeota in Hydrothermal Sediment.</title>
        <authorList>
            <person name="Zhou Z."/>
            <person name="Liu Y."/>
            <person name="Xu W."/>
            <person name="Pan J."/>
            <person name="Luo Z.H."/>
            <person name="Li M."/>
        </authorList>
    </citation>
    <scope>NUCLEOTIDE SEQUENCE [LARGE SCALE GENOMIC DNA]</scope>
    <source>
        <strain evidence="2">SpSt-961</strain>
    </source>
</reference>
<dbReference type="Gene3D" id="2.40.160.60">
    <property type="entry name" value="Outer membrane protein transport protein (OMPP1/FadL/TodX)"/>
    <property type="match status" value="1"/>
</dbReference>
<proteinExistence type="predicted"/>
<feature type="domain" description="Type IX secretion system protein PorV" evidence="1">
    <location>
        <begin position="23"/>
        <end position="246"/>
    </location>
</feature>
<accession>A0A7V3RHX5</accession>
<organism evidence="2">
    <name type="scientific">candidate division WOR-3 bacterium</name>
    <dbReference type="NCBI Taxonomy" id="2052148"/>
    <lineage>
        <taxon>Bacteria</taxon>
        <taxon>Bacteria division WOR-3</taxon>
    </lineage>
</organism>
<gene>
    <name evidence="2" type="ORF">ENX68_06140</name>
</gene>
<dbReference type="NCBIfam" id="NF033709">
    <property type="entry name" value="PorV_fam"/>
    <property type="match status" value="1"/>
</dbReference>
<dbReference type="EMBL" id="DTOZ01000153">
    <property type="protein sequence ID" value="HGE78558.1"/>
    <property type="molecule type" value="Genomic_DNA"/>
</dbReference>